<reference evidence="1 2" key="1">
    <citation type="journal article" date="2019" name="Int. J. Syst. Evol. Microbiol.">
        <title>The Global Catalogue of Microorganisms (GCM) 10K type strain sequencing project: providing services to taxonomists for standard genome sequencing and annotation.</title>
        <authorList>
            <consortium name="The Broad Institute Genomics Platform"/>
            <consortium name="The Broad Institute Genome Sequencing Center for Infectious Disease"/>
            <person name="Wu L."/>
            <person name="Ma J."/>
        </authorList>
    </citation>
    <scope>NUCLEOTIDE SEQUENCE [LARGE SCALE GENOMIC DNA]</scope>
    <source>
        <strain evidence="1 2">JCM 6833</strain>
    </source>
</reference>
<dbReference type="Gene3D" id="3.90.1150.30">
    <property type="match status" value="1"/>
</dbReference>
<dbReference type="Proteomes" id="UP001501509">
    <property type="component" value="Unassembled WGS sequence"/>
</dbReference>
<sequence>MPSGDDFRKIALALPEAVEKETWGHPTFRVRDKMFAGLSEDGTSASVKATKEEQAALLAADPETFSFPDYVGRHGWVGVDVTRVDLGELRDLITEAWRLTAPKRVVKAFDAGA</sequence>
<name>A0ABN3PY40_9ACTN</name>
<gene>
    <name evidence="1" type="ORF">GCM10010411_46970</name>
</gene>
<evidence type="ECO:0000313" key="2">
    <source>
        <dbReference type="Proteomes" id="UP001501509"/>
    </source>
</evidence>
<proteinExistence type="predicted"/>
<dbReference type="GO" id="GO:0003677">
    <property type="term" value="F:DNA binding"/>
    <property type="evidence" value="ECO:0007669"/>
    <property type="project" value="UniProtKB-KW"/>
</dbReference>
<protein>
    <submittedName>
        <fullName evidence="1">MmcQ/YjbR family DNA-binding protein</fullName>
    </submittedName>
</protein>
<accession>A0ABN3PY40</accession>
<dbReference type="SUPFAM" id="SSF142906">
    <property type="entry name" value="YjbR-like"/>
    <property type="match status" value="1"/>
</dbReference>
<dbReference type="Pfam" id="PF04237">
    <property type="entry name" value="YjbR"/>
    <property type="match status" value="1"/>
</dbReference>
<dbReference type="RefSeq" id="WP_344544081.1">
    <property type="nucleotide sequence ID" value="NZ_BAAATD010000006.1"/>
</dbReference>
<organism evidence="1 2">
    <name type="scientific">Actinomadura fulvescens</name>
    <dbReference type="NCBI Taxonomy" id="46160"/>
    <lineage>
        <taxon>Bacteria</taxon>
        <taxon>Bacillati</taxon>
        <taxon>Actinomycetota</taxon>
        <taxon>Actinomycetes</taxon>
        <taxon>Streptosporangiales</taxon>
        <taxon>Thermomonosporaceae</taxon>
        <taxon>Actinomadura</taxon>
    </lineage>
</organism>
<evidence type="ECO:0000313" key="1">
    <source>
        <dbReference type="EMBL" id="GAA2607356.1"/>
    </source>
</evidence>
<keyword evidence="2" id="KW-1185">Reference proteome</keyword>
<dbReference type="InterPro" id="IPR058532">
    <property type="entry name" value="YjbR/MT2646/Rv2570-like"/>
</dbReference>
<comment type="caution">
    <text evidence="1">The sequence shown here is derived from an EMBL/GenBank/DDBJ whole genome shotgun (WGS) entry which is preliminary data.</text>
</comment>
<dbReference type="EMBL" id="BAAATD010000006">
    <property type="protein sequence ID" value="GAA2607356.1"/>
    <property type="molecule type" value="Genomic_DNA"/>
</dbReference>
<keyword evidence="1" id="KW-0238">DNA-binding</keyword>
<dbReference type="InterPro" id="IPR038056">
    <property type="entry name" value="YjbR-like_sf"/>
</dbReference>